<name>A0ABT4H0W9_PAEAL</name>
<reference evidence="1 2" key="1">
    <citation type="submission" date="2022-05" db="EMBL/GenBank/DDBJ databases">
        <title>Genome Sequencing of Bee-Associated Microbes.</title>
        <authorList>
            <person name="Dunlap C."/>
        </authorList>
    </citation>
    <scope>NUCLEOTIDE SEQUENCE [LARGE SCALE GENOMIC DNA]</scope>
    <source>
        <strain evidence="1 2">NRRL B-04010</strain>
    </source>
</reference>
<accession>A0ABT4H0W9</accession>
<sequence length="67" mass="7509">MNQIAALERKLVAAEKRTEKAAEARRSLGLGASRARITTANARWSAAAEERDRVMEQLQKARESVER</sequence>
<keyword evidence="2" id="KW-1185">Reference proteome</keyword>
<gene>
    <name evidence="1" type="ORF">M5X12_18980</name>
</gene>
<dbReference type="EMBL" id="JAMDNP010000039">
    <property type="protein sequence ID" value="MCY9762622.1"/>
    <property type="molecule type" value="Genomic_DNA"/>
</dbReference>
<organism evidence="1 2">
    <name type="scientific">Paenibacillus alvei</name>
    <name type="common">Bacillus alvei</name>
    <dbReference type="NCBI Taxonomy" id="44250"/>
    <lineage>
        <taxon>Bacteria</taxon>
        <taxon>Bacillati</taxon>
        <taxon>Bacillota</taxon>
        <taxon>Bacilli</taxon>
        <taxon>Bacillales</taxon>
        <taxon>Paenibacillaceae</taxon>
        <taxon>Paenibacillus</taxon>
    </lineage>
</organism>
<dbReference type="RefSeq" id="WP_005552109.1">
    <property type="nucleotide sequence ID" value="NZ_JAMDNK010000067.1"/>
</dbReference>
<dbReference type="Proteomes" id="UP001527181">
    <property type="component" value="Unassembled WGS sequence"/>
</dbReference>
<evidence type="ECO:0000313" key="1">
    <source>
        <dbReference type="EMBL" id="MCY9762622.1"/>
    </source>
</evidence>
<proteinExistence type="predicted"/>
<evidence type="ECO:0000313" key="2">
    <source>
        <dbReference type="Proteomes" id="UP001527181"/>
    </source>
</evidence>
<comment type="caution">
    <text evidence="1">The sequence shown here is derived from an EMBL/GenBank/DDBJ whole genome shotgun (WGS) entry which is preliminary data.</text>
</comment>
<protein>
    <submittedName>
        <fullName evidence="1">Uncharacterized protein</fullName>
    </submittedName>
</protein>